<dbReference type="GeneID" id="107882713"/>
<accession>A0A8R2NJP9</accession>
<dbReference type="Pfam" id="PF21787">
    <property type="entry name" value="TNP-like_RNaseH_N"/>
    <property type="match status" value="1"/>
</dbReference>
<reference evidence="2" key="2">
    <citation type="submission" date="2022-06" db="UniProtKB">
        <authorList>
            <consortium name="EnsemblMetazoa"/>
        </authorList>
    </citation>
    <scope>IDENTIFICATION</scope>
</reference>
<keyword evidence="3" id="KW-1185">Reference proteome</keyword>
<organism evidence="2 3">
    <name type="scientific">Acyrthosiphon pisum</name>
    <name type="common">Pea aphid</name>
    <dbReference type="NCBI Taxonomy" id="7029"/>
    <lineage>
        <taxon>Eukaryota</taxon>
        <taxon>Metazoa</taxon>
        <taxon>Ecdysozoa</taxon>
        <taxon>Arthropoda</taxon>
        <taxon>Hexapoda</taxon>
        <taxon>Insecta</taxon>
        <taxon>Pterygota</taxon>
        <taxon>Neoptera</taxon>
        <taxon>Paraneoptera</taxon>
        <taxon>Hemiptera</taxon>
        <taxon>Sternorrhyncha</taxon>
        <taxon>Aphidomorpha</taxon>
        <taxon>Aphidoidea</taxon>
        <taxon>Aphididae</taxon>
        <taxon>Macrosiphini</taxon>
        <taxon>Acyrthosiphon</taxon>
    </lineage>
</organism>
<evidence type="ECO:0000313" key="2">
    <source>
        <dbReference type="EnsemblMetazoa" id="XP_029341040.1"/>
    </source>
</evidence>
<dbReference type="Pfam" id="PF21788">
    <property type="entry name" value="TNP-like_GBD"/>
    <property type="match status" value="1"/>
</dbReference>
<dbReference type="Pfam" id="PF21789">
    <property type="entry name" value="TNP-like_RNaseH_C"/>
    <property type="match status" value="1"/>
</dbReference>
<dbReference type="EnsemblMetazoa" id="XM_029485180.1">
    <property type="protein sequence ID" value="XP_029341040.1"/>
    <property type="gene ID" value="LOC107882713"/>
</dbReference>
<dbReference type="AlphaFoldDB" id="A0A8R2NJP9"/>
<dbReference type="InterPro" id="IPR000477">
    <property type="entry name" value="RT_dom"/>
</dbReference>
<dbReference type="SUPFAM" id="SSF56672">
    <property type="entry name" value="DNA/RNA polymerases"/>
    <property type="match status" value="1"/>
</dbReference>
<sequence length="785" mass="89914">MPEEWNTAILCPIFKKGDPMLVSNYRGISLLDTGYTVFTSLLLERINQYATEIVGEYQCGFRKGKSTVDSIHTIRQIAEKHYEYNKDLHLLFIDFKQAYDSINRKELWKEMSEKFEVKSGLRQGDALSPMLFNIALEWVVRTANETRKMEVGEIETILAYADDLSLPLQPSCRKRLKWSAEDVILPEQLPYPQNDESPISDLFSSYDDLLKNYKHIVLPIGWNSICDDGSIVFFFVRPNGYNKMAVVEKQLVFTDDEKVECYVLNCPVQLDDFEMTNICFPFSSQLIEETLCGLNVTQTCNGGPSADHFKETTWYSCIDEIFLRESLSVNTNKLTYIGFEDLGDGIKSERYGEKADHGLVFLFRSLASSYSQPIAMFASKGPVPGKILAQLILKSIALLENIGAKVDGIVSDGASSNRKVWKEFGVSGEFENVKNYFTHPLDKNRNIFMFSDAPHLMKTVRNRIYNKKYLKVSPDKKCISWFHFVEVFNRDSTNILRICPKITKRHLFLDNLAKMSVKLATQVLSQSMADGIKFYRESQCAGLNGSEETEEFTRLFNNCFDALNRKFPKEGVRKNSNDLIVLQNTINFIDAWEQNVKNGIISKDHFLTTNTADGLRVTLKSTIDLTKYLLNKCGFSYVLTNKMNQDSLELFFGTVRQASGPNDHPSTPTFIQIYKILSVYSILKPPTTGNCELLNTDVPKITMMDIKTIYENNDASERSKKIKELKELLDTCIEKGNIEVDSVFDDHNYYKASAVDCVIYYVCGYITRKLAKRYKCEECRYNIFQ</sequence>
<reference evidence="3" key="1">
    <citation type="submission" date="2010-06" db="EMBL/GenBank/DDBJ databases">
        <authorList>
            <person name="Jiang H."/>
            <person name="Abraham K."/>
            <person name="Ali S."/>
            <person name="Alsbrooks S.L."/>
            <person name="Anim B.N."/>
            <person name="Anosike U.S."/>
            <person name="Attaway T."/>
            <person name="Bandaranaike D.P."/>
            <person name="Battles P.K."/>
            <person name="Bell S.N."/>
            <person name="Bell A.V."/>
            <person name="Beltran B."/>
            <person name="Bickham C."/>
            <person name="Bustamante Y."/>
            <person name="Caleb T."/>
            <person name="Canada A."/>
            <person name="Cardenas V."/>
            <person name="Carter K."/>
            <person name="Chacko J."/>
            <person name="Chandrabose M.N."/>
            <person name="Chavez D."/>
            <person name="Chavez A."/>
            <person name="Chen L."/>
            <person name="Chu H.-S."/>
            <person name="Claassen K.J."/>
            <person name="Cockrell R."/>
            <person name="Collins M."/>
            <person name="Cooper J.A."/>
            <person name="Cree A."/>
            <person name="Curry S.M."/>
            <person name="Da Y."/>
            <person name="Dao M.D."/>
            <person name="Das B."/>
            <person name="Davila M.-L."/>
            <person name="Davy-Carroll L."/>
            <person name="Denson S."/>
            <person name="Dinh H."/>
            <person name="Ebong V.E."/>
            <person name="Edwards J.R."/>
            <person name="Egan A."/>
            <person name="El-Daye J."/>
            <person name="Escobedo L."/>
            <person name="Fernandez S."/>
            <person name="Fernando P.R."/>
            <person name="Flagg N."/>
            <person name="Forbes L.D."/>
            <person name="Fowler R.G."/>
            <person name="Fu Q."/>
            <person name="Gabisi R.A."/>
            <person name="Ganer J."/>
            <person name="Garbino Pronczuk A."/>
            <person name="Garcia R.M."/>
            <person name="Garner T."/>
            <person name="Garrett T.E."/>
            <person name="Gonzalez D.A."/>
            <person name="Hamid H."/>
            <person name="Hawkins E.S."/>
            <person name="Hirani K."/>
            <person name="Hogues M.E."/>
            <person name="Hollins B."/>
            <person name="Hsiao C.-H."/>
            <person name="Jabil R."/>
            <person name="James M.L."/>
            <person name="Jhangiani S.N."/>
            <person name="Johnson B."/>
            <person name="Johnson Q."/>
            <person name="Joshi V."/>
            <person name="Kalu J.B."/>
            <person name="Kam C."/>
            <person name="Kashfia A."/>
            <person name="Keebler J."/>
            <person name="Kisamo H."/>
            <person name="Kovar C.L."/>
            <person name="Lago L.A."/>
            <person name="Lai C.-Y."/>
            <person name="Laidlaw J."/>
            <person name="Lara F."/>
            <person name="Le T.-K."/>
            <person name="Lee S.L."/>
            <person name="Legall F.H."/>
            <person name="Lemon S.J."/>
            <person name="Lewis L.R."/>
            <person name="Li B."/>
            <person name="Liu Y."/>
            <person name="Liu Y.-S."/>
            <person name="Lopez J."/>
            <person name="Lozado R.J."/>
            <person name="Lu J."/>
            <person name="Madu R.C."/>
            <person name="Maheshwari M."/>
            <person name="Maheshwari R."/>
            <person name="Malloy K."/>
            <person name="Martinez E."/>
            <person name="Mathew T."/>
            <person name="Mercado I.C."/>
            <person name="Mercado C."/>
            <person name="Meyer B."/>
            <person name="Montgomery K."/>
            <person name="Morgan M.B."/>
            <person name="Munidasa M."/>
            <person name="Nazareth L.V."/>
            <person name="Nelson J."/>
            <person name="Ng B.M."/>
            <person name="Nguyen N.B."/>
            <person name="Nguyen P.Q."/>
            <person name="Nguyen T."/>
            <person name="Obregon M."/>
            <person name="Okwuonu G.O."/>
            <person name="Onwere C.G."/>
            <person name="Orozco G."/>
            <person name="Parra A."/>
            <person name="Patel S."/>
            <person name="Patil S."/>
            <person name="Perez A."/>
            <person name="Perez Y."/>
            <person name="Pham C."/>
            <person name="Primus E.L."/>
            <person name="Pu L.-L."/>
            <person name="Puazo M."/>
            <person name="Qin X."/>
            <person name="Quiroz J.B."/>
            <person name="Reese J."/>
            <person name="Richards S."/>
            <person name="Rives C.M."/>
            <person name="Robberts R."/>
            <person name="Ruiz S.J."/>
            <person name="Ruiz M.J."/>
            <person name="Santibanez J."/>
            <person name="Schneider B.W."/>
            <person name="Sisson I."/>
            <person name="Smith M."/>
            <person name="Sodergren E."/>
            <person name="Song X.-Z."/>
            <person name="Song B.B."/>
            <person name="Summersgill H."/>
            <person name="Thelus R."/>
            <person name="Thornton R.D."/>
            <person name="Trejos Z.Y."/>
            <person name="Usmani K."/>
            <person name="Vattathil S."/>
            <person name="Villasana D."/>
            <person name="Walker D.L."/>
            <person name="Wang S."/>
            <person name="Wang K."/>
            <person name="White C.S."/>
            <person name="Williams A.C."/>
            <person name="Williamson J."/>
            <person name="Wilson K."/>
            <person name="Woghiren I.O."/>
            <person name="Woodworth J.R."/>
            <person name="Worley K.C."/>
            <person name="Wright R.A."/>
            <person name="Wu W."/>
            <person name="Young L."/>
            <person name="Zhang L."/>
            <person name="Zhang J."/>
            <person name="Zhu Y."/>
            <person name="Muzny D.M."/>
            <person name="Weinstock G."/>
            <person name="Gibbs R.A."/>
        </authorList>
    </citation>
    <scope>NUCLEOTIDE SEQUENCE [LARGE SCALE GENOMIC DNA]</scope>
    <source>
        <strain evidence="3">LSR1</strain>
    </source>
</reference>
<dbReference type="InterPro" id="IPR043502">
    <property type="entry name" value="DNA/RNA_pol_sf"/>
</dbReference>
<dbReference type="GO" id="GO:0071897">
    <property type="term" value="P:DNA biosynthetic process"/>
    <property type="evidence" value="ECO:0007669"/>
    <property type="project" value="UniProtKB-ARBA"/>
</dbReference>
<name>A0A8R2NJP9_ACYPI</name>
<dbReference type="InterPro" id="IPR048366">
    <property type="entry name" value="TNP-like_GBD"/>
</dbReference>
<dbReference type="RefSeq" id="XP_029341040.1">
    <property type="nucleotide sequence ID" value="XM_029485180.1"/>
</dbReference>
<proteinExistence type="predicted"/>
<dbReference type="KEGG" id="api:107882713"/>
<protein>
    <recommendedName>
        <fullName evidence="1">Reverse transcriptase domain-containing protein</fullName>
    </recommendedName>
</protein>
<dbReference type="InterPro" id="IPR048365">
    <property type="entry name" value="TNP-like_RNaseH_N"/>
</dbReference>
<evidence type="ECO:0000259" key="1">
    <source>
        <dbReference type="PROSITE" id="PS50878"/>
    </source>
</evidence>
<dbReference type="Proteomes" id="UP000007819">
    <property type="component" value="Chromosome X"/>
</dbReference>
<dbReference type="PROSITE" id="PS50878">
    <property type="entry name" value="RT_POL"/>
    <property type="match status" value="1"/>
</dbReference>
<feature type="domain" description="Reverse transcriptase" evidence="1">
    <location>
        <begin position="1"/>
        <end position="218"/>
    </location>
</feature>
<dbReference type="CDD" id="cd01650">
    <property type="entry name" value="RT_nLTR_like"/>
    <property type="match status" value="1"/>
</dbReference>
<dbReference type="OrthoDB" id="6593860at2759"/>
<dbReference type="Pfam" id="PF00078">
    <property type="entry name" value="RVT_1"/>
    <property type="match status" value="1"/>
</dbReference>
<evidence type="ECO:0000313" key="3">
    <source>
        <dbReference type="Proteomes" id="UP000007819"/>
    </source>
</evidence>
<dbReference type="PANTHER" id="PTHR19446">
    <property type="entry name" value="REVERSE TRANSCRIPTASES"/>
    <property type="match status" value="1"/>
</dbReference>
<dbReference type="InterPro" id="IPR048367">
    <property type="entry name" value="TNP-like_RNaseH_C"/>
</dbReference>